<sequence>MLITDHLYDKPTPRSSASRMPTMNRRESDLARRSAEIRQFFRSSVPDKAFISQFLCDTEFELDGYQAEIHRLQATIRVIEGKRDRLKQTAERYKTLLSPIHAMPSEILTIIFEFCCETNVMNSRSLPVAMRLTAVCGRWRDIALSTPGLWSSLKIDFGRNKLGIVGRLVEKYMLRSQKSPLSLTLQIPHRGFDPDLEDARTAAARSVLDTLIRQCERWKNLSLLAHPYTFPSSVFQPTQGHLPILPSLSLFYHGDLDPWQPNPFDFFNDCPSLRSLCIDDYFAIQDDELTLPRDQIKTLRIASSCNKHACFLLSQYPAVETLDLISVSQDHYVCDEYSHLVVASPLKVLRILDVHDYDDIDDALQHSMLSNLSALTITGMSDDTENWTGASIQDLVLRSGCTITYLHLQSLPIDGSQLLSLLTSLPTIESLCIVEYDQGRYLSRNRMVTQTLLDGLTVNAPLGGPSSIPMSVLPRLTEMKLVIWPQELLSQSLLRVLTSRWLPDPVKAAELGVNCLSFVVVTVFSNDKTPPQMPLDCLQCLKEAGMRLVITYATSSKLRPSLMLYPEDALLR</sequence>
<dbReference type="Gene3D" id="1.20.1280.50">
    <property type="match status" value="1"/>
</dbReference>
<feature type="compositionally biased region" description="Basic and acidic residues" evidence="2">
    <location>
        <begin position="1"/>
        <end position="12"/>
    </location>
</feature>
<evidence type="ECO:0008006" key="5">
    <source>
        <dbReference type="Google" id="ProtNLM"/>
    </source>
</evidence>
<dbReference type="Proteomes" id="UP001437256">
    <property type="component" value="Unassembled WGS sequence"/>
</dbReference>
<evidence type="ECO:0000256" key="2">
    <source>
        <dbReference type="SAM" id="MobiDB-lite"/>
    </source>
</evidence>
<accession>A0ABR2ZWE0</accession>
<evidence type="ECO:0000256" key="1">
    <source>
        <dbReference type="SAM" id="Coils"/>
    </source>
</evidence>
<keyword evidence="1" id="KW-0175">Coiled coil</keyword>
<gene>
    <name evidence="3" type="ORF">AAF712_007206</name>
</gene>
<feature type="region of interest" description="Disordered" evidence="2">
    <location>
        <begin position="1"/>
        <end position="28"/>
    </location>
</feature>
<feature type="coiled-coil region" evidence="1">
    <location>
        <begin position="62"/>
        <end position="89"/>
    </location>
</feature>
<reference evidence="3 4" key="1">
    <citation type="submission" date="2024-05" db="EMBL/GenBank/DDBJ databases">
        <title>A draft genome resource for the thread blight pathogen Marasmius tenuissimus strain MS-2.</title>
        <authorList>
            <person name="Yulfo-Soto G.E."/>
            <person name="Baruah I.K."/>
            <person name="Amoako-Attah I."/>
            <person name="Bukari Y."/>
            <person name="Meinhardt L.W."/>
            <person name="Bailey B.A."/>
            <person name="Cohen S.P."/>
        </authorList>
    </citation>
    <scope>NUCLEOTIDE SEQUENCE [LARGE SCALE GENOMIC DNA]</scope>
    <source>
        <strain evidence="3 4">MS-2</strain>
    </source>
</reference>
<evidence type="ECO:0000313" key="3">
    <source>
        <dbReference type="EMBL" id="KAL0065723.1"/>
    </source>
</evidence>
<dbReference type="EMBL" id="JBBXMP010000043">
    <property type="protein sequence ID" value="KAL0065723.1"/>
    <property type="molecule type" value="Genomic_DNA"/>
</dbReference>
<evidence type="ECO:0000313" key="4">
    <source>
        <dbReference type="Proteomes" id="UP001437256"/>
    </source>
</evidence>
<keyword evidence="4" id="KW-1185">Reference proteome</keyword>
<comment type="caution">
    <text evidence="3">The sequence shown here is derived from an EMBL/GenBank/DDBJ whole genome shotgun (WGS) entry which is preliminary data.</text>
</comment>
<protein>
    <recommendedName>
        <fullName evidence="5">F-box domain-containing protein</fullName>
    </recommendedName>
</protein>
<dbReference type="InterPro" id="IPR032675">
    <property type="entry name" value="LRR_dom_sf"/>
</dbReference>
<proteinExistence type="predicted"/>
<dbReference type="Gene3D" id="3.80.10.10">
    <property type="entry name" value="Ribonuclease Inhibitor"/>
    <property type="match status" value="1"/>
</dbReference>
<organism evidence="3 4">
    <name type="scientific">Marasmius tenuissimus</name>
    <dbReference type="NCBI Taxonomy" id="585030"/>
    <lineage>
        <taxon>Eukaryota</taxon>
        <taxon>Fungi</taxon>
        <taxon>Dikarya</taxon>
        <taxon>Basidiomycota</taxon>
        <taxon>Agaricomycotina</taxon>
        <taxon>Agaricomycetes</taxon>
        <taxon>Agaricomycetidae</taxon>
        <taxon>Agaricales</taxon>
        <taxon>Marasmiineae</taxon>
        <taxon>Marasmiaceae</taxon>
        <taxon>Marasmius</taxon>
    </lineage>
</organism>
<name>A0ABR2ZWE0_9AGAR</name>
<dbReference type="SUPFAM" id="SSF52047">
    <property type="entry name" value="RNI-like"/>
    <property type="match status" value="1"/>
</dbReference>